<reference evidence="2" key="1">
    <citation type="journal article" date="2018" name="Int. J. Syst. Evol. Microbiol.">
        <title>Jatrophihabitans telluris sp. nov., isolated from sediment soil of lava forest wetlands and the emended description of the genus Jatrophihabitans.</title>
        <authorList>
            <person name="Lee K.C."/>
            <person name="Suh M.K."/>
            <person name="Eom M.K."/>
            <person name="Kim K.K."/>
            <person name="Kim J.S."/>
            <person name="Kim D.S."/>
            <person name="Ko S.H."/>
            <person name="Shin Y.K."/>
            <person name="Lee J.S."/>
        </authorList>
    </citation>
    <scope>NUCLEOTIDE SEQUENCE</scope>
    <source>
        <strain evidence="2">N237</strain>
    </source>
</reference>
<dbReference type="Proteomes" id="UP001056336">
    <property type="component" value="Chromosome"/>
</dbReference>
<feature type="domain" description="DUF4365" evidence="1">
    <location>
        <begin position="2"/>
        <end position="144"/>
    </location>
</feature>
<organism evidence="2 3">
    <name type="scientific">Jatrophihabitans telluris</name>
    <dbReference type="NCBI Taxonomy" id="2038343"/>
    <lineage>
        <taxon>Bacteria</taxon>
        <taxon>Bacillati</taxon>
        <taxon>Actinomycetota</taxon>
        <taxon>Actinomycetes</taxon>
        <taxon>Jatrophihabitantales</taxon>
        <taxon>Jatrophihabitantaceae</taxon>
        <taxon>Jatrophihabitans</taxon>
    </lineage>
</organism>
<evidence type="ECO:0000313" key="3">
    <source>
        <dbReference type="Proteomes" id="UP001056336"/>
    </source>
</evidence>
<dbReference type="RefSeq" id="WP_249773096.1">
    <property type="nucleotide sequence ID" value="NZ_CP097332.1"/>
</dbReference>
<proteinExistence type="predicted"/>
<gene>
    <name evidence="2" type="ORF">M6D93_04145</name>
</gene>
<evidence type="ECO:0000259" key="1">
    <source>
        <dbReference type="Pfam" id="PF14280"/>
    </source>
</evidence>
<reference evidence="2" key="2">
    <citation type="submission" date="2022-05" db="EMBL/GenBank/DDBJ databases">
        <authorList>
            <person name="Kim J.-S."/>
            <person name="Lee K."/>
            <person name="Suh M."/>
            <person name="Eom M."/>
            <person name="Kim J.-S."/>
            <person name="Kim D.-S."/>
            <person name="Ko S.-H."/>
            <person name="Shin Y."/>
            <person name="Lee J.-S."/>
        </authorList>
    </citation>
    <scope>NUCLEOTIDE SEQUENCE</scope>
    <source>
        <strain evidence="2">N237</strain>
    </source>
</reference>
<accession>A0ABY4R0G3</accession>
<evidence type="ECO:0000313" key="2">
    <source>
        <dbReference type="EMBL" id="UQX89200.1"/>
    </source>
</evidence>
<dbReference type="EMBL" id="CP097332">
    <property type="protein sequence ID" value="UQX89200.1"/>
    <property type="molecule type" value="Genomic_DNA"/>
</dbReference>
<protein>
    <submittedName>
        <fullName evidence="2">DUF4365 domain-containing protein</fullName>
    </submittedName>
</protein>
<dbReference type="Pfam" id="PF14280">
    <property type="entry name" value="DUF4365"/>
    <property type="match status" value="1"/>
</dbReference>
<sequence>MRAVVTAARCSYEQIDVDYQTVDASIRQTANHYVFSSAQVDVQLKCTSQDVVKDDHVAFSIEKKYFDKLRDTRRYEKIILVVMVVPTNLEDWLIQDDDRLILHKSAYWMSLHGEPALTDPNQSTTLHIPKAQRFDVEQLLGILSRIGNGKMP</sequence>
<name>A0ABY4R0G3_9ACTN</name>
<dbReference type="InterPro" id="IPR025375">
    <property type="entry name" value="DUF4365"/>
</dbReference>
<keyword evidence="3" id="KW-1185">Reference proteome</keyword>